<name>A0A2N5DPA9_9CAUL</name>
<sequence>MDMEAEADALLARIRRIRGDLKAGRLTPRQVRLYAKLGREVERITRWMDAAPDADAAQALWTQGARLIRDFLDEHFPVPTRH</sequence>
<gene>
    <name evidence="1" type="ORF">SGCZBJ_05985</name>
</gene>
<reference evidence="1 2" key="1">
    <citation type="submission" date="2017-12" db="EMBL/GenBank/DDBJ databases">
        <title>The genome sequence of Caulobacter sp. 410.</title>
        <authorList>
            <person name="Gao J."/>
            <person name="Mao X."/>
            <person name="Sun J."/>
        </authorList>
    </citation>
    <scope>NUCLEOTIDE SEQUENCE [LARGE SCALE GENOMIC DNA]</scope>
    <source>
        <strain evidence="1 2">410</strain>
    </source>
</reference>
<proteinExistence type="predicted"/>
<keyword evidence="2" id="KW-1185">Reference proteome</keyword>
<dbReference type="AlphaFoldDB" id="A0A2N5DPA9"/>
<dbReference type="Proteomes" id="UP000234479">
    <property type="component" value="Unassembled WGS sequence"/>
</dbReference>
<evidence type="ECO:0000313" key="1">
    <source>
        <dbReference type="EMBL" id="PLR27902.1"/>
    </source>
</evidence>
<evidence type="ECO:0000313" key="2">
    <source>
        <dbReference type="Proteomes" id="UP000234479"/>
    </source>
</evidence>
<protein>
    <submittedName>
        <fullName evidence="1">Uncharacterized protein</fullName>
    </submittedName>
</protein>
<organism evidence="1 2">
    <name type="scientific">Caulobacter zeae</name>
    <dbReference type="NCBI Taxonomy" id="2055137"/>
    <lineage>
        <taxon>Bacteria</taxon>
        <taxon>Pseudomonadati</taxon>
        <taxon>Pseudomonadota</taxon>
        <taxon>Alphaproteobacteria</taxon>
        <taxon>Caulobacterales</taxon>
        <taxon>Caulobacteraceae</taxon>
        <taxon>Caulobacter</taxon>
    </lineage>
</organism>
<dbReference type="EMBL" id="PJRS01000011">
    <property type="protein sequence ID" value="PLR27902.1"/>
    <property type="molecule type" value="Genomic_DNA"/>
</dbReference>
<accession>A0A2N5DPA9</accession>
<comment type="caution">
    <text evidence="1">The sequence shown here is derived from an EMBL/GenBank/DDBJ whole genome shotgun (WGS) entry which is preliminary data.</text>
</comment>